<organism evidence="1 2">
    <name type="scientific">[Myrmecia] bisecta</name>
    <dbReference type="NCBI Taxonomy" id="41462"/>
    <lineage>
        <taxon>Eukaryota</taxon>
        <taxon>Viridiplantae</taxon>
        <taxon>Chlorophyta</taxon>
        <taxon>core chlorophytes</taxon>
        <taxon>Trebouxiophyceae</taxon>
        <taxon>Trebouxiales</taxon>
        <taxon>Trebouxiaceae</taxon>
        <taxon>Myrmecia</taxon>
    </lineage>
</organism>
<reference evidence="1 2" key="1">
    <citation type="journal article" date="2024" name="Nat. Commun.">
        <title>Phylogenomics reveals the evolutionary origins of lichenization in chlorophyte algae.</title>
        <authorList>
            <person name="Puginier C."/>
            <person name="Libourel C."/>
            <person name="Otte J."/>
            <person name="Skaloud P."/>
            <person name="Haon M."/>
            <person name="Grisel S."/>
            <person name="Petersen M."/>
            <person name="Berrin J.G."/>
            <person name="Delaux P.M."/>
            <person name="Dal Grande F."/>
            <person name="Keller J."/>
        </authorList>
    </citation>
    <scope>NUCLEOTIDE SEQUENCE [LARGE SCALE GENOMIC DNA]</scope>
    <source>
        <strain evidence="1 2">SAG 2043</strain>
    </source>
</reference>
<dbReference type="EMBL" id="JALJOR010000012">
    <property type="protein sequence ID" value="KAK9807495.1"/>
    <property type="molecule type" value="Genomic_DNA"/>
</dbReference>
<dbReference type="InterPro" id="IPR036866">
    <property type="entry name" value="RibonucZ/Hydroxyglut_hydro"/>
</dbReference>
<sequence>MLATRHTNAHLRIHRPLRLPLPRRQGGMAVHASTALVEETREEYKCWTNPPGKVLTALTDNVWACERPFLWNKIDVGGRMAVLRLSDGSLWVQSPVALDETLKAALAELGPVKHIVSPNYEHIKFAQQWMEAYPDAKSYACPGLKAKQPQVSYTAEVGQGDTSPADWLGDVESTFLSFERNPFNGKPFFNEVVFLFKPAGLLITSDLFWNYPANAPFGTKLWKFGMDRIYLPFYRTFMIKDKDAYHAAMTRLLGDWQWDAILPCHGDFIRSGGKRTLRRHLGVH</sequence>
<protein>
    <recommendedName>
        <fullName evidence="3">DUF4336 domain-containing protein</fullName>
    </recommendedName>
</protein>
<dbReference type="PANTHER" id="PTHR33835:SF1">
    <property type="entry name" value="METALLO-BETA-LACTAMASE DOMAIN-CONTAINING PROTEIN"/>
    <property type="match status" value="1"/>
</dbReference>
<comment type="caution">
    <text evidence="1">The sequence shown here is derived from an EMBL/GenBank/DDBJ whole genome shotgun (WGS) entry which is preliminary data.</text>
</comment>
<dbReference type="SUPFAM" id="SSF56281">
    <property type="entry name" value="Metallo-hydrolase/oxidoreductase"/>
    <property type="match status" value="1"/>
</dbReference>
<evidence type="ECO:0000313" key="1">
    <source>
        <dbReference type="EMBL" id="KAK9807495.1"/>
    </source>
</evidence>
<evidence type="ECO:0000313" key="2">
    <source>
        <dbReference type="Proteomes" id="UP001489004"/>
    </source>
</evidence>
<evidence type="ECO:0008006" key="3">
    <source>
        <dbReference type="Google" id="ProtNLM"/>
    </source>
</evidence>
<dbReference type="Proteomes" id="UP001489004">
    <property type="component" value="Unassembled WGS sequence"/>
</dbReference>
<gene>
    <name evidence="1" type="ORF">WJX72_000868</name>
</gene>
<name>A0AAW1PCJ0_9CHLO</name>
<dbReference type="AlphaFoldDB" id="A0AAW1PCJ0"/>
<proteinExistence type="predicted"/>
<keyword evidence="2" id="KW-1185">Reference proteome</keyword>
<dbReference type="InterPro" id="IPR025638">
    <property type="entry name" value="DUF4336"/>
</dbReference>
<accession>A0AAW1PCJ0</accession>
<dbReference type="PANTHER" id="PTHR33835">
    <property type="entry name" value="YALI0C07656P"/>
    <property type="match status" value="1"/>
</dbReference>
<dbReference type="Pfam" id="PF14234">
    <property type="entry name" value="DUF4336"/>
    <property type="match status" value="1"/>
</dbReference>